<dbReference type="GO" id="GO:0009231">
    <property type="term" value="P:riboflavin biosynthetic process"/>
    <property type="evidence" value="ECO:0007669"/>
    <property type="project" value="UniProtKB-UniPathway"/>
</dbReference>
<sequence>MDAEPCGVLLYVRGHEGRGIGLANKIRAYKLQDEGHDTVDANLKLGLPVDTRTYEDALGVLLNLGLLSIRLFTNNPEKMRSLQRITKEVVALASTPCEHNAAYLNTKRNRLNHRTVLETFKLPELCQVTVSNLKVGIVHTTWNQYYVDELLGTSDSELKRSGASTVKMSVPGCCELISGARAMLRHHKPDAVIVIGVLLKGSSDLYEAMCNSVMTGLTELNASQDTPIILGLLMCQDEDQAHERSHGANNPAKAWAVTALHMASIAQGDSLPSVPPPPDPYPTQKLQMHPQLHPQPGHAPQQSSQGIRPITKAMARNSRAAGVLYQSECVLGKGSFGIVCKASVVGTHHSVAIKT</sequence>
<feature type="domain" description="GTP cyclohydrolase II" evidence="9">
    <location>
        <begin position="3"/>
        <end position="90"/>
    </location>
</feature>
<evidence type="ECO:0000313" key="11">
    <source>
        <dbReference type="Proteomes" id="UP000626109"/>
    </source>
</evidence>
<evidence type="ECO:0000256" key="3">
    <source>
        <dbReference type="ARBA" id="ARBA00012153"/>
    </source>
</evidence>
<dbReference type="GO" id="GO:0005829">
    <property type="term" value="C:cytosol"/>
    <property type="evidence" value="ECO:0007669"/>
    <property type="project" value="TreeGrafter"/>
</dbReference>
<protein>
    <recommendedName>
        <fullName evidence="3">3,4-dihydroxy-2-butanone-4-phosphate synthase</fullName>
        <ecNumber evidence="3">4.1.99.12</ecNumber>
    </recommendedName>
</protein>
<dbReference type="GO" id="GO:0005524">
    <property type="term" value="F:ATP binding"/>
    <property type="evidence" value="ECO:0007669"/>
    <property type="project" value="UniProtKB-UniRule"/>
</dbReference>
<dbReference type="InterPro" id="IPR036144">
    <property type="entry name" value="RibA-like_sf"/>
</dbReference>
<dbReference type="Pfam" id="PF00885">
    <property type="entry name" value="DMRL_synthase"/>
    <property type="match status" value="1"/>
</dbReference>
<keyword evidence="7" id="KW-0547">Nucleotide-binding</keyword>
<dbReference type="GO" id="GO:0009349">
    <property type="term" value="C:riboflavin synthase complex"/>
    <property type="evidence" value="ECO:0007669"/>
    <property type="project" value="InterPro"/>
</dbReference>
<feature type="region of interest" description="Disordered" evidence="8">
    <location>
        <begin position="267"/>
        <end position="306"/>
    </location>
</feature>
<evidence type="ECO:0000256" key="2">
    <source>
        <dbReference type="ARBA" id="ARBA00007424"/>
    </source>
</evidence>
<comment type="caution">
    <text evidence="10">The sequence shown here is derived from an EMBL/GenBank/DDBJ whole genome shotgun (WGS) entry which is preliminary data.</text>
</comment>
<evidence type="ECO:0000259" key="9">
    <source>
        <dbReference type="Pfam" id="PF00925"/>
    </source>
</evidence>
<dbReference type="EMBL" id="CAJNNW010026966">
    <property type="protein sequence ID" value="CAE8688842.1"/>
    <property type="molecule type" value="Genomic_DNA"/>
</dbReference>
<keyword evidence="6" id="KW-0479">Metal-binding</keyword>
<proteinExistence type="inferred from homology"/>
<evidence type="ECO:0000313" key="10">
    <source>
        <dbReference type="EMBL" id="CAE8688842.1"/>
    </source>
</evidence>
<dbReference type="PROSITE" id="PS00107">
    <property type="entry name" value="PROTEIN_KINASE_ATP"/>
    <property type="match status" value="1"/>
</dbReference>
<dbReference type="InterPro" id="IPR002180">
    <property type="entry name" value="LS/RS"/>
</dbReference>
<dbReference type="InterPro" id="IPR036467">
    <property type="entry name" value="LS/RS_sf"/>
</dbReference>
<dbReference type="PANTHER" id="PTHR21327">
    <property type="entry name" value="GTP CYCLOHYDROLASE II-RELATED"/>
    <property type="match status" value="1"/>
</dbReference>
<dbReference type="PANTHER" id="PTHR21327:SF18">
    <property type="entry name" value="3,4-DIHYDROXY-2-BUTANONE 4-PHOSPHATE SYNTHASE"/>
    <property type="match status" value="1"/>
</dbReference>
<keyword evidence="7" id="KW-0067">ATP-binding</keyword>
<accession>A0A813K1K7</accession>
<feature type="binding site" evidence="7">
    <location>
        <position position="354"/>
    </location>
    <ligand>
        <name>ATP</name>
        <dbReference type="ChEBI" id="CHEBI:30616"/>
    </ligand>
</feature>
<feature type="non-terminal residue" evidence="10">
    <location>
        <position position="1"/>
    </location>
</feature>
<dbReference type="EC" id="4.1.99.12" evidence="3"/>
<dbReference type="Proteomes" id="UP000626109">
    <property type="component" value="Unassembled WGS sequence"/>
</dbReference>
<dbReference type="InterPro" id="IPR017441">
    <property type="entry name" value="Protein_kinase_ATP_BS"/>
</dbReference>
<name>A0A813K1K7_POLGL</name>
<dbReference type="UniPathway" id="UPA00275"/>
<dbReference type="GO" id="GO:0046872">
    <property type="term" value="F:metal ion binding"/>
    <property type="evidence" value="ECO:0007669"/>
    <property type="project" value="UniProtKB-KW"/>
</dbReference>
<evidence type="ECO:0000256" key="8">
    <source>
        <dbReference type="SAM" id="MobiDB-lite"/>
    </source>
</evidence>
<dbReference type="GO" id="GO:0016740">
    <property type="term" value="F:transferase activity"/>
    <property type="evidence" value="ECO:0007669"/>
    <property type="project" value="UniProtKB-KW"/>
</dbReference>
<reference evidence="10" key="1">
    <citation type="submission" date="2021-02" db="EMBL/GenBank/DDBJ databases">
        <authorList>
            <person name="Dougan E. K."/>
            <person name="Rhodes N."/>
            <person name="Thang M."/>
            <person name="Chan C."/>
        </authorList>
    </citation>
    <scope>NUCLEOTIDE SEQUENCE</scope>
</reference>
<dbReference type="InterPro" id="IPR032677">
    <property type="entry name" value="GTP_cyclohydro_II"/>
</dbReference>
<gene>
    <name evidence="10" type="ORF">PGLA2088_LOCUS26164</name>
</gene>
<evidence type="ECO:0000256" key="1">
    <source>
        <dbReference type="ARBA" id="ARBA00004904"/>
    </source>
</evidence>
<dbReference type="GO" id="GO:0008686">
    <property type="term" value="F:3,4-dihydroxy-2-butanone-4-phosphate synthase activity"/>
    <property type="evidence" value="ECO:0007669"/>
    <property type="project" value="UniProtKB-EC"/>
</dbReference>
<evidence type="ECO:0000256" key="4">
    <source>
        <dbReference type="ARBA" id="ARBA00022619"/>
    </source>
</evidence>
<dbReference type="Gene3D" id="3.40.50.960">
    <property type="entry name" value="Lumazine/riboflavin synthase"/>
    <property type="match status" value="1"/>
</dbReference>
<dbReference type="AlphaFoldDB" id="A0A813K1K7"/>
<dbReference type="SUPFAM" id="SSF52121">
    <property type="entry name" value="Lumazine synthase"/>
    <property type="match status" value="1"/>
</dbReference>
<evidence type="ECO:0000256" key="5">
    <source>
        <dbReference type="ARBA" id="ARBA00022679"/>
    </source>
</evidence>
<organism evidence="10 11">
    <name type="scientific">Polarella glacialis</name>
    <name type="common">Dinoflagellate</name>
    <dbReference type="NCBI Taxonomy" id="89957"/>
    <lineage>
        <taxon>Eukaryota</taxon>
        <taxon>Sar</taxon>
        <taxon>Alveolata</taxon>
        <taxon>Dinophyceae</taxon>
        <taxon>Suessiales</taxon>
        <taxon>Suessiaceae</taxon>
        <taxon>Polarella</taxon>
    </lineage>
</organism>
<evidence type="ECO:0000256" key="7">
    <source>
        <dbReference type="PROSITE-ProRule" id="PRU10141"/>
    </source>
</evidence>
<dbReference type="Gene3D" id="3.40.50.10990">
    <property type="entry name" value="GTP cyclohydrolase II"/>
    <property type="match status" value="1"/>
</dbReference>
<comment type="pathway">
    <text evidence="1">Cofactor biosynthesis; riboflavin biosynthesis; 2-hydroxy-3-oxobutyl phosphate from D-ribulose 5-phosphate: step 1/1.</text>
</comment>
<comment type="similarity">
    <text evidence="2">Belongs to the DMRL synthase family.</text>
</comment>
<keyword evidence="4" id="KW-0686">Riboflavin biosynthesis</keyword>
<dbReference type="Gene3D" id="3.30.200.20">
    <property type="entry name" value="Phosphorylase Kinase, domain 1"/>
    <property type="match status" value="1"/>
</dbReference>
<keyword evidence="5" id="KW-0808">Transferase</keyword>
<evidence type="ECO:0000256" key="6">
    <source>
        <dbReference type="ARBA" id="ARBA00022723"/>
    </source>
</evidence>
<dbReference type="Pfam" id="PF00925">
    <property type="entry name" value="GTP_cyclohydro2"/>
    <property type="match status" value="1"/>
</dbReference>
<dbReference type="SUPFAM" id="SSF142695">
    <property type="entry name" value="RibA-like"/>
    <property type="match status" value="1"/>
</dbReference>